<evidence type="ECO:0000313" key="2">
    <source>
        <dbReference type="Proteomes" id="UP000294239"/>
    </source>
</evidence>
<accession>A0ABY1Y4A1</accession>
<dbReference type="EMBL" id="SISF01000032">
    <property type="protein sequence ID" value="TBN10494.1"/>
    <property type="molecule type" value="Genomic_DNA"/>
</dbReference>
<dbReference type="Proteomes" id="UP000294239">
    <property type="component" value="Unassembled WGS sequence"/>
</dbReference>
<dbReference type="RefSeq" id="WP_130978628.1">
    <property type="nucleotide sequence ID" value="NZ_SISF01000032.1"/>
</dbReference>
<keyword evidence="2" id="KW-1185">Reference proteome</keyword>
<reference evidence="1 2" key="1">
    <citation type="submission" date="2019-02" db="EMBL/GenBank/DDBJ databases">
        <title>Current taxonomic status of genus Agrobacterium and description of Agrobacterium cavarae sp. nov. isolated from maize roots.</title>
        <authorList>
            <person name="Flores-Felix J.D."/>
            <person name="Menendez E."/>
            <person name="Ramirez-Bahena M.H."/>
            <person name="Garcia-Fraile P."/>
            <person name="Velazquez E."/>
        </authorList>
    </citation>
    <scope>NUCLEOTIDE SEQUENCE [LARGE SCALE GENOMIC DNA]</scope>
    <source>
        <strain evidence="1 2">RZME10</strain>
    </source>
</reference>
<gene>
    <name evidence="1" type="ORF">EYC79_16060</name>
</gene>
<dbReference type="GeneID" id="301042696"/>
<comment type="caution">
    <text evidence="1">The sequence shown here is derived from an EMBL/GenBank/DDBJ whole genome shotgun (WGS) entry which is preliminary data.</text>
</comment>
<proteinExistence type="predicted"/>
<name>A0ABY1Y4A1_9HYPH</name>
<protein>
    <submittedName>
        <fullName evidence="1">Uncharacterized protein</fullName>
    </submittedName>
</protein>
<evidence type="ECO:0000313" key="1">
    <source>
        <dbReference type="EMBL" id="TBN10494.1"/>
    </source>
</evidence>
<organism evidence="1 2">
    <name type="scientific">Agrobacterium cavarae</name>
    <dbReference type="NCBI Taxonomy" id="2528239"/>
    <lineage>
        <taxon>Bacteria</taxon>
        <taxon>Pseudomonadati</taxon>
        <taxon>Pseudomonadota</taxon>
        <taxon>Alphaproteobacteria</taxon>
        <taxon>Hyphomicrobiales</taxon>
        <taxon>Rhizobiaceae</taxon>
        <taxon>Rhizobium/Agrobacterium group</taxon>
        <taxon>Agrobacterium</taxon>
    </lineage>
</organism>
<sequence>MADIDPKAQALSLAVKRITDLQRQMTCRLLAMAVEIEKLTEILPGAEAKTSLKARCSLPDTELSA</sequence>